<feature type="compositionally biased region" description="Polar residues" evidence="16">
    <location>
        <begin position="607"/>
        <end position="618"/>
    </location>
</feature>
<dbReference type="AlphaFoldDB" id="A0A1E4TVV1"/>
<dbReference type="SUPFAM" id="SSF52343">
    <property type="entry name" value="Ferredoxin reductase-like, C-terminal NADP-linked domain"/>
    <property type="match status" value="1"/>
</dbReference>
<evidence type="ECO:0000256" key="18">
    <source>
        <dbReference type="SAM" id="SignalP"/>
    </source>
</evidence>
<evidence type="ECO:0000259" key="19">
    <source>
        <dbReference type="PROSITE" id="PS51384"/>
    </source>
</evidence>
<dbReference type="GO" id="GO:0015677">
    <property type="term" value="P:copper ion import"/>
    <property type="evidence" value="ECO:0007669"/>
    <property type="project" value="TreeGrafter"/>
</dbReference>
<feature type="domain" description="FAD-binding FR-type" evidence="19">
    <location>
        <begin position="409"/>
        <end position="528"/>
    </location>
</feature>
<dbReference type="PROSITE" id="PS51384">
    <property type="entry name" value="FAD_FR"/>
    <property type="match status" value="1"/>
</dbReference>
<feature type="transmembrane region" description="Helical" evidence="17">
    <location>
        <begin position="159"/>
        <end position="186"/>
    </location>
</feature>
<dbReference type="SFLD" id="SFLDG01168">
    <property type="entry name" value="Ferric_reductase_subgroup_(FRE"/>
    <property type="match status" value="1"/>
</dbReference>
<feature type="transmembrane region" description="Helical" evidence="17">
    <location>
        <begin position="274"/>
        <end position="291"/>
    </location>
</feature>
<dbReference type="Gene3D" id="3.40.50.80">
    <property type="entry name" value="Nucleotide-binding domain of ferredoxin-NADP reductase (FNR) module"/>
    <property type="match status" value="1"/>
</dbReference>
<evidence type="ECO:0000256" key="2">
    <source>
        <dbReference type="ARBA" id="ARBA00006278"/>
    </source>
</evidence>
<dbReference type="PANTHER" id="PTHR32361">
    <property type="entry name" value="FERRIC/CUPRIC REDUCTASE TRANSMEMBRANE COMPONENT"/>
    <property type="match status" value="1"/>
</dbReference>
<keyword evidence="6" id="KW-0285">Flavoprotein</keyword>
<dbReference type="Pfam" id="PF08022">
    <property type="entry name" value="FAD_binding_8"/>
    <property type="match status" value="1"/>
</dbReference>
<evidence type="ECO:0000256" key="1">
    <source>
        <dbReference type="ARBA" id="ARBA00004651"/>
    </source>
</evidence>
<protein>
    <recommendedName>
        <fullName evidence="3">ferric-chelate reductase (NADPH)</fullName>
        <ecNumber evidence="3">1.16.1.9</ecNumber>
    </recommendedName>
</protein>
<proteinExistence type="inferred from homology"/>
<dbReference type="SFLD" id="SFLDS00052">
    <property type="entry name" value="Ferric_Reductase_Domain"/>
    <property type="match status" value="1"/>
</dbReference>
<dbReference type="InterPro" id="IPR039261">
    <property type="entry name" value="FNR_nucleotide-bd"/>
</dbReference>
<feature type="transmembrane region" description="Helical" evidence="17">
    <location>
        <begin position="233"/>
        <end position="254"/>
    </location>
</feature>
<evidence type="ECO:0000256" key="12">
    <source>
        <dbReference type="ARBA" id="ARBA00023065"/>
    </source>
</evidence>
<dbReference type="InterPro" id="IPR051410">
    <property type="entry name" value="Ferric/Cupric_Reductase"/>
</dbReference>
<dbReference type="CDD" id="cd06186">
    <property type="entry name" value="NOX_Duox_like_FAD_NADP"/>
    <property type="match status" value="1"/>
</dbReference>
<dbReference type="GO" id="GO:0052851">
    <property type="term" value="F:ferric-chelate reductase (NADPH) activity"/>
    <property type="evidence" value="ECO:0007669"/>
    <property type="project" value="UniProtKB-EC"/>
</dbReference>
<dbReference type="InterPro" id="IPR013121">
    <property type="entry name" value="Fe_red_NAD-bd_6"/>
</dbReference>
<dbReference type="InterPro" id="IPR013130">
    <property type="entry name" value="Fe3_Rdtase_TM_dom"/>
</dbReference>
<evidence type="ECO:0000256" key="17">
    <source>
        <dbReference type="SAM" id="Phobius"/>
    </source>
</evidence>
<keyword evidence="8" id="KW-0274">FAD</keyword>
<evidence type="ECO:0000256" key="16">
    <source>
        <dbReference type="SAM" id="MobiDB-lite"/>
    </source>
</evidence>
<dbReference type="PANTHER" id="PTHR32361:SF9">
    <property type="entry name" value="FERRIC REDUCTASE TRANSMEMBRANE COMPONENT 3-RELATED"/>
    <property type="match status" value="1"/>
</dbReference>
<dbReference type="GO" id="GO:0006826">
    <property type="term" value="P:iron ion transport"/>
    <property type="evidence" value="ECO:0007669"/>
    <property type="project" value="TreeGrafter"/>
</dbReference>
<evidence type="ECO:0000256" key="11">
    <source>
        <dbReference type="ARBA" id="ARBA00023002"/>
    </source>
</evidence>
<evidence type="ECO:0000256" key="3">
    <source>
        <dbReference type="ARBA" id="ARBA00012668"/>
    </source>
</evidence>
<dbReference type="OrthoDB" id="4494341at2759"/>
<keyword evidence="11" id="KW-0560">Oxidoreductase</keyword>
<keyword evidence="4" id="KW-0813">Transport</keyword>
<dbReference type="InterPro" id="IPR017938">
    <property type="entry name" value="Riboflavin_synthase-like_b-brl"/>
</dbReference>
<dbReference type="GO" id="GO:0006879">
    <property type="term" value="P:intracellular iron ion homeostasis"/>
    <property type="evidence" value="ECO:0007669"/>
    <property type="project" value="TreeGrafter"/>
</dbReference>
<dbReference type="GO" id="GO:0005886">
    <property type="term" value="C:plasma membrane"/>
    <property type="evidence" value="ECO:0007669"/>
    <property type="project" value="UniProtKB-SubCell"/>
</dbReference>
<evidence type="ECO:0000256" key="5">
    <source>
        <dbReference type="ARBA" id="ARBA00022475"/>
    </source>
</evidence>
<comment type="subcellular location">
    <subcellularLocation>
        <location evidence="1">Cell membrane</location>
        <topology evidence="1">Multi-pass membrane protein</topology>
    </subcellularLocation>
</comment>
<comment type="catalytic activity">
    <reaction evidence="15">
        <text>2 a Fe(II)-siderophore + NADP(+) + H(+) = 2 a Fe(III)-siderophore + NADPH</text>
        <dbReference type="Rhea" id="RHEA:28795"/>
        <dbReference type="Rhea" id="RHEA-COMP:11342"/>
        <dbReference type="Rhea" id="RHEA-COMP:11344"/>
        <dbReference type="ChEBI" id="CHEBI:15378"/>
        <dbReference type="ChEBI" id="CHEBI:29033"/>
        <dbReference type="ChEBI" id="CHEBI:29034"/>
        <dbReference type="ChEBI" id="CHEBI:57783"/>
        <dbReference type="ChEBI" id="CHEBI:58349"/>
        <dbReference type="EC" id="1.16.1.9"/>
    </reaction>
</comment>
<evidence type="ECO:0000256" key="10">
    <source>
        <dbReference type="ARBA" id="ARBA00022989"/>
    </source>
</evidence>
<dbReference type="EC" id="1.16.1.9" evidence="3"/>
<accession>A0A1E4TVV1</accession>
<feature type="region of interest" description="Disordered" evidence="16">
    <location>
        <begin position="605"/>
        <end position="628"/>
    </location>
</feature>
<evidence type="ECO:0000256" key="8">
    <source>
        <dbReference type="ARBA" id="ARBA00022827"/>
    </source>
</evidence>
<dbReference type="SUPFAM" id="SSF63380">
    <property type="entry name" value="Riboflavin synthase domain-like"/>
    <property type="match status" value="1"/>
</dbReference>
<keyword evidence="14" id="KW-0325">Glycoprotein</keyword>
<keyword evidence="9" id="KW-0249">Electron transport</keyword>
<evidence type="ECO:0000313" key="20">
    <source>
        <dbReference type="EMBL" id="ODV95892.1"/>
    </source>
</evidence>
<name>A0A1E4TVV1_PACTA</name>
<evidence type="ECO:0000256" key="14">
    <source>
        <dbReference type="ARBA" id="ARBA00023180"/>
    </source>
</evidence>
<feature type="transmembrane region" description="Helical" evidence="17">
    <location>
        <begin position="375"/>
        <end position="393"/>
    </location>
</feature>
<feature type="chain" id="PRO_5009163402" description="ferric-chelate reductase (NADPH)" evidence="18">
    <location>
        <begin position="23"/>
        <end position="708"/>
    </location>
</feature>
<feature type="transmembrane region" description="Helical" evidence="17">
    <location>
        <begin position="312"/>
        <end position="334"/>
    </location>
</feature>
<evidence type="ECO:0000256" key="6">
    <source>
        <dbReference type="ARBA" id="ARBA00022630"/>
    </source>
</evidence>
<keyword evidence="12" id="KW-0406">Ion transport</keyword>
<comment type="similarity">
    <text evidence="2">Belongs to the ferric reductase (FRE) family.</text>
</comment>
<gene>
    <name evidence="20" type="ORF">PACTADRAFT_49332</name>
</gene>
<evidence type="ECO:0000256" key="13">
    <source>
        <dbReference type="ARBA" id="ARBA00023136"/>
    </source>
</evidence>
<evidence type="ECO:0000313" key="21">
    <source>
        <dbReference type="Proteomes" id="UP000094236"/>
    </source>
</evidence>
<keyword evidence="21" id="KW-1185">Reference proteome</keyword>
<feature type="signal peptide" evidence="18">
    <location>
        <begin position="1"/>
        <end position="22"/>
    </location>
</feature>
<dbReference type="Pfam" id="PF01794">
    <property type="entry name" value="Ferric_reduct"/>
    <property type="match status" value="1"/>
</dbReference>
<keyword evidence="13 17" id="KW-0472">Membrane</keyword>
<keyword evidence="7 17" id="KW-0812">Transmembrane</keyword>
<reference evidence="21" key="1">
    <citation type="submission" date="2016-05" db="EMBL/GenBank/DDBJ databases">
        <title>Comparative genomics of biotechnologically important yeasts.</title>
        <authorList>
            <consortium name="DOE Joint Genome Institute"/>
            <person name="Riley R."/>
            <person name="Haridas S."/>
            <person name="Wolfe K.H."/>
            <person name="Lopes M.R."/>
            <person name="Hittinger C.T."/>
            <person name="Goker M."/>
            <person name="Salamov A."/>
            <person name="Wisecaver J."/>
            <person name="Long T.M."/>
            <person name="Aerts A.L."/>
            <person name="Barry K."/>
            <person name="Choi C."/>
            <person name="Clum A."/>
            <person name="Coughlan A.Y."/>
            <person name="Deshpande S."/>
            <person name="Douglass A.P."/>
            <person name="Hanson S.J."/>
            <person name="Klenk H.-P."/>
            <person name="Labutti K."/>
            <person name="Lapidus A."/>
            <person name="Lindquist E."/>
            <person name="Lipzen A."/>
            <person name="Meier-Kolthoff J.P."/>
            <person name="Ohm R.A."/>
            <person name="Otillar R.P."/>
            <person name="Pangilinan J."/>
            <person name="Peng Y."/>
            <person name="Rokas A."/>
            <person name="Rosa C.A."/>
            <person name="Scheuner C."/>
            <person name="Sibirny A.A."/>
            <person name="Slot J.C."/>
            <person name="Stielow J.B."/>
            <person name="Sun H."/>
            <person name="Kurtzman C.P."/>
            <person name="Blackwell M."/>
            <person name="Grigoriev I.V."/>
            <person name="Jeffries T.W."/>
        </authorList>
    </citation>
    <scope>NUCLEOTIDE SEQUENCE [LARGE SCALE GENOMIC DNA]</scope>
    <source>
        <strain evidence="21">NRRL Y-2460</strain>
    </source>
</reference>
<dbReference type="InterPro" id="IPR013112">
    <property type="entry name" value="FAD-bd_8"/>
</dbReference>
<dbReference type="InterPro" id="IPR017927">
    <property type="entry name" value="FAD-bd_FR_type"/>
</dbReference>
<evidence type="ECO:0000256" key="15">
    <source>
        <dbReference type="ARBA" id="ARBA00048483"/>
    </source>
</evidence>
<organism evidence="20 21">
    <name type="scientific">Pachysolen tannophilus NRRL Y-2460</name>
    <dbReference type="NCBI Taxonomy" id="669874"/>
    <lineage>
        <taxon>Eukaryota</taxon>
        <taxon>Fungi</taxon>
        <taxon>Dikarya</taxon>
        <taxon>Ascomycota</taxon>
        <taxon>Saccharomycotina</taxon>
        <taxon>Pichiomycetes</taxon>
        <taxon>Pachysolenaceae</taxon>
        <taxon>Pachysolen</taxon>
    </lineage>
</organism>
<evidence type="ECO:0000256" key="7">
    <source>
        <dbReference type="ARBA" id="ARBA00022692"/>
    </source>
</evidence>
<evidence type="ECO:0000256" key="4">
    <source>
        <dbReference type="ARBA" id="ARBA00022448"/>
    </source>
</evidence>
<keyword evidence="10 17" id="KW-1133">Transmembrane helix</keyword>
<sequence length="708" mass="80020">MRAFSLASLALACLTSFEVVNASGDNGWTKYTSNELAEEACARYIQKTATFCETSGYKCLCATIPALGTMAECYIVGLSNSTSKINYFLEQCESEADVELTLDEFYAAYENATNYFVDPTADDFNSTAISYSPVTLTKKKAEMYFDSYKGRYLNYNRSIYYGTALLAYWMAVMIGASIINWILYFFPNLNNNCVSKLWQRYICLAAAGRRAHNVNKRFLIIFEWLVPTRLDSILIGIFMVLNIAFLTSNYHFIYPNAFWTGEEGQIGRYVADRSGVMSLFLMPLLVLFAGRNNFLQFFTRWNFARMLAFHRWVARTAFIFVFIHAVAMTCNGVSAGQVVSRNQESFVKWGIIATCAGGVIMVQALLFFRKRSYEIFFALHLTLAAFFIAGGWVHTHAEGYGQYYYAAVAVWGFDRVVRVCRLIAFGFPLADVSLKADETLKITIPKPKYWKAAPGQHAFITFVRKSCFWQSHPFTVVDSVEGDGTVSFYVKLKGGITNSLFKYLQKQSSKSAKIRVSIDGPYGSVAPVHRFKKAVFVSSGNGVPGLYAEAMSLIRQNIEGQEVKFYWAIRHWKSFDWFFEELSNFKDTKAQVVVYVTRPNEVDGLSLPNTSSDSNGASDSDEKTSDLMETKEVDSVAQLKARLPFVEFRESRPNLDELVQEEITSANGSVAFVTCAHVNFTDDVRYAVTQNITKTKNTVELFDQIQVW</sequence>
<feature type="transmembrane region" description="Helical" evidence="17">
    <location>
        <begin position="346"/>
        <end position="368"/>
    </location>
</feature>
<dbReference type="Pfam" id="PF08030">
    <property type="entry name" value="NAD_binding_6"/>
    <property type="match status" value="1"/>
</dbReference>
<dbReference type="STRING" id="669874.A0A1E4TVV1"/>
<dbReference type="EMBL" id="KV454013">
    <property type="protein sequence ID" value="ODV95892.1"/>
    <property type="molecule type" value="Genomic_DNA"/>
</dbReference>
<keyword evidence="18" id="KW-0732">Signal</keyword>
<keyword evidence="5" id="KW-1003">Cell membrane</keyword>
<dbReference type="Proteomes" id="UP000094236">
    <property type="component" value="Unassembled WGS sequence"/>
</dbReference>
<evidence type="ECO:0000256" key="9">
    <source>
        <dbReference type="ARBA" id="ARBA00022982"/>
    </source>
</evidence>